<proteinExistence type="inferred from homology"/>
<dbReference type="AlphaFoldDB" id="A0A249L5D4"/>
<feature type="domain" description="N-acetyltransferase" evidence="5">
    <location>
        <begin position="2"/>
        <end position="138"/>
    </location>
</feature>
<dbReference type="GO" id="GO:0035447">
    <property type="term" value="F:mycothiol synthase activity"/>
    <property type="evidence" value="ECO:0007669"/>
    <property type="project" value="UniProtKB-UniRule"/>
</dbReference>
<dbReference type="Pfam" id="PF00583">
    <property type="entry name" value="Acetyltransf_1"/>
    <property type="match status" value="2"/>
</dbReference>
<comment type="catalytic activity">
    <reaction evidence="4">
        <text>1D-myo-inositol 2-(L-cysteinylamino)-2-deoxy-alpha-D-glucopyranoside + acetyl-CoA = mycothiol + CoA + H(+)</text>
        <dbReference type="Rhea" id="RHEA:26172"/>
        <dbReference type="ChEBI" id="CHEBI:15378"/>
        <dbReference type="ChEBI" id="CHEBI:16768"/>
        <dbReference type="ChEBI" id="CHEBI:57287"/>
        <dbReference type="ChEBI" id="CHEBI:57288"/>
        <dbReference type="ChEBI" id="CHEBI:58887"/>
        <dbReference type="EC" id="2.3.1.189"/>
    </reaction>
</comment>
<dbReference type="SUPFAM" id="SSF55729">
    <property type="entry name" value="Acyl-CoA N-acyltransferases (Nat)"/>
    <property type="match status" value="1"/>
</dbReference>
<dbReference type="EC" id="2.3.1.189" evidence="4"/>
<dbReference type="HAMAP" id="MF_01698">
    <property type="entry name" value="MshD"/>
    <property type="match status" value="1"/>
</dbReference>
<evidence type="ECO:0000313" key="6">
    <source>
        <dbReference type="EMBL" id="ASY24310.1"/>
    </source>
</evidence>
<evidence type="ECO:0000256" key="3">
    <source>
        <dbReference type="ARBA" id="ARBA00023315"/>
    </source>
</evidence>
<dbReference type="InterPro" id="IPR016181">
    <property type="entry name" value="Acyl_CoA_acyltransferase"/>
</dbReference>
<dbReference type="OrthoDB" id="3208058at2"/>
<comment type="function">
    <text evidence="4">Catalyzes the transfer of acetyl from acetyl-CoA to desacetylmycothiol (Cys-GlcN-Ins) to form mycothiol.</text>
</comment>
<dbReference type="KEGG" id="nab:B1sIIB91_05400"/>
<evidence type="ECO:0000259" key="5">
    <source>
        <dbReference type="PROSITE" id="PS51186"/>
    </source>
</evidence>
<comment type="subunit">
    <text evidence="4">Monomer.</text>
</comment>
<evidence type="ECO:0000313" key="7">
    <source>
        <dbReference type="Proteomes" id="UP000217210"/>
    </source>
</evidence>
<evidence type="ECO:0000256" key="2">
    <source>
        <dbReference type="ARBA" id="ARBA00022737"/>
    </source>
</evidence>
<gene>
    <name evidence="4" type="primary">mshD</name>
    <name evidence="6" type="ORF">B1sIIB91_05400</name>
</gene>
<comment type="caution">
    <text evidence="4">Lacks conserved residue(s) required for the propagation of feature annotation.</text>
</comment>
<dbReference type="InterPro" id="IPR000182">
    <property type="entry name" value="GNAT_dom"/>
</dbReference>
<comment type="similarity">
    <text evidence="4">Belongs to the acetyltransferase family. MshD subfamily.</text>
</comment>
<dbReference type="RefSeq" id="WP_095688567.1">
    <property type="nucleotide sequence ID" value="NZ_CP016779.1"/>
</dbReference>
<dbReference type="PANTHER" id="PTHR43617">
    <property type="entry name" value="L-AMINO ACID N-ACETYLTRANSFERASE"/>
    <property type="match status" value="1"/>
</dbReference>
<organism evidence="6 7">
    <name type="scientific">Candidatus Nanopelagicus abundans</name>
    <dbReference type="NCBI Taxonomy" id="1884916"/>
    <lineage>
        <taxon>Bacteria</taxon>
        <taxon>Bacillati</taxon>
        <taxon>Actinomycetota</taxon>
        <taxon>Actinomycetes</taxon>
        <taxon>Candidatus Nanopelagicales</taxon>
        <taxon>Candidatus Nanopelagicaceae</taxon>
        <taxon>Candidatus Nanopelagicus</taxon>
    </lineage>
</organism>
<dbReference type="PANTHER" id="PTHR43617:SF31">
    <property type="entry name" value="MYCOTHIOL ACETYLTRANSFERASE"/>
    <property type="match status" value="1"/>
</dbReference>
<dbReference type="InterPro" id="IPR050276">
    <property type="entry name" value="MshD_Acetyltransferase"/>
</dbReference>
<dbReference type="NCBIfam" id="TIGR03448">
    <property type="entry name" value="mycothiol_MshD"/>
    <property type="match status" value="1"/>
</dbReference>
<feature type="binding site" evidence="4">
    <location>
        <position position="238"/>
    </location>
    <ligand>
        <name>1D-myo-inositol 2-(L-cysteinylamino)-2-deoxy-alpha-D-glucopyranoside</name>
        <dbReference type="ChEBI" id="CHEBI:58887"/>
    </ligand>
</feature>
<keyword evidence="7" id="KW-1185">Reference proteome</keyword>
<keyword evidence="2 4" id="KW-0677">Repeat</keyword>
<feature type="domain" description="N-acetyltransferase" evidence="5">
    <location>
        <begin position="150"/>
        <end position="306"/>
    </location>
</feature>
<name>A0A249L5D4_9ACTN</name>
<feature type="binding site" evidence="4">
    <location>
        <begin position="281"/>
        <end position="286"/>
    </location>
    <ligand>
        <name>acetyl-CoA</name>
        <dbReference type="ChEBI" id="CHEBI:57288"/>
        <label>2</label>
    </ligand>
</feature>
<dbReference type="Gene3D" id="3.40.630.30">
    <property type="match status" value="1"/>
</dbReference>
<feature type="binding site" evidence="4">
    <location>
        <position position="177"/>
    </location>
    <ligand>
        <name>1D-myo-inositol 2-(L-cysteinylamino)-2-deoxy-alpha-D-glucopyranoside</name>
        <dbReference type="ChEBI" id="CHEBI:58887"/>
    </ligand>
</feature>
<sequence>MQHLDHLSDTQQSLVLDLINRTTNHDGTPPIAEHILLHLRYGGDKADSHLLVEKDNQVIGYAHLDQTDLVAGPCVELVVDPDHRGAGVGRALLSEAIKICGKSLRLWVHGEAEVAHNLAASFNFEKIRTVLQMSKSLTDIQRLPIIDKEIIIRSFLPGIDSDDWLELNNKVFKDHPEQGGWQLSDLNHRLSEEWFDEKGFFIVEKNKQVIASTWTKVHGEHSHDHDGEASHAHPAIGEIYITAVDPAYAGLGIGKALTITALNYLKYQGLTDAMLYVDFDNKAALNLYDSLGFELSSKDVLYRLKA</sequence>
<dbReference type="Proteomes" id="UP000217210">
    <property type="component" value="Chromosome"/>
</dbReference>
<protein>
    <recommendedName>
        <fullName evidence="4">Mycothiol acetyltransferase</fullName>
        <shortName evidence="4">MSH acetyltransferase</shortName>
        <ecNumber evidence="4">2.3.1.189</ecNumber>
    </recommendedName>
    <alternativeName>
        <fullName evidence="4">Mycothiol synthase</fullName>
    </alternativeName>
</protein>
<dbReference type="PIRSF" id="PIRSF021524">
    <property type="entry name" value="MSH_acetyltransferase"/>
    <property type="match status" value="1"/>
</dbReference>
<keyword evidence="1 4" id="KW-0808">Transferase</keyword>
<feature type="binding site" evidence="4">
    <location>
        <position position="216"/>
    </location>
    <ligand>
        <name>1D-myo-inositol 2-(L-cysteinylamino)-2-deoxy-alpha-D-glucopyranoside</name>
        <dbReference type="ChEBI" id="CHEBI:58887"/>
    </ligand>
</feature>
<dbReference type="CDD" id="cd04301">
    <property type="entry name" value="NAT_SF"/>
    <property type="match status" value="2"/>
</dbReference>
<dbReference type="EMBL" id="CP016779">
    <property type="protein sequence ID" value="ASY24310.1"/>
    <property type="molecule type" value="Genomic_DNA"/>
</dbReference>
<accession>A0A249L5D4</accession>
<dbReference type="GO" id="GO:0010125">
    <property type="term" value="P:mycothiol biosynthetic process"/>
    <property type="evidence" value="ECO:0007669"/>
    <property type="project" value="UniProtKB-UniRule"/>
</dbReference>
<dbReference type="InterPro" id="IPR017813">
    <property type="entry name" value="Mycothiol_AcTrfase"/>
</dbReference>
<reference evidence="6 7" key="1">
    <citation type="submission" date="2016-07" db="EMBL/GenBank/DDBJ databases">
        <title>High microdiversification within the ubiquitous acI lineage of Actinobacteria.</title>
        <authorList>
            <person name="Neuenschwander S.M."/>
            <person name="Salcher M."/>
            <person name="Ghai R."/>
            <person name="Pernthaler J."/>
        </authorList>
    </citation>
    <scope>NUCLEOTIDE SEQUENCE [LARGE SCALE GENOMIC DNA]</scope>
    <source>
        <strain evidence="6">MMS-IIB-91</strain>
    </source>
</reference>
<feature type="binding site" evidence="4">
    <location>
        <position position="276"/>
    </location>
    <ligand>
        <name>1D-myo-inositol 2-(L-cysteinylamino)-2-deoxy-alpha-D-glucopyranoside</name>
        <dbReference type="ChEBI" id="CHEBI:58887"/>
    </ligand>
</feature>
<dbReference type="GO" id="GO:0008999">
    <property type="term" value="F:protein-N-terminal-alanine acetyltransferase activity"/>
    <property type="evidence" value="ECO:0007669"/>
    <property type="project" value="TreeGrafter"/>
</dbReference>
<keyword evidence="3 4" id="KW-0012">Acyltransferase</keyword>
<feature type="binding site" evidence="4">
    <location>
        <begin position="77"/>
        <end position="79"/>
    </location>
    <ligand>
        <name>acetyl-CoA</name>
        <dbReference type="ChEBI" id="CHEBI:57288"/>
        <label>1</label>
    </ligand>
</feature>
<dbReference type="PROSITE" id="PS51186">
    <property type="entry name" value="GNAT"/>
    <property type="match status" value="2"/>
</dbReference>
<feature type="binding site" evidence="4">
    <location>
        <begin position="249"/>
        <end position="255"/>
    </location>
    <ligand>
        <name>acetyl-CoA</name>
        <dbReference type="ChEBI" id="CHEBI:57288"/>
        <label>2</label>
    </ligand>
</feature>
<evidence type="ECO:0000256" key="4">
    <source>
        <dbReference type="HAMAP-Rule" id="MF_01698"/>
    </source>
</evidence>
<feature type="binding site" evidence="4">
    <location>
        <position position="33"/>
    </location>
    <ligand>
        <name>1D-myo-inositol 2-(L-cysteinylamino)-2-deoxy-alpha-D-glucopyranoside</name>
        <dbReference type="ChEBI" id="CHEBI:58887"/>
    </ligand>
</feature>
<evidence type="ECO:0000256" key="1">
    <source>
        <dbReference type="ARBA" id="ARBA00022679"/>
    </source>
</evidence>